<gene>
    <name evidence="1" type="ORF">BXY66_3857</name>
</gene>
<dbReference type="EMBL" id="SMGR01000005">
    <property type="protein sequence ID" value="TCK99355.1"/>
    <property type="molecule type" value="Genomic_DNA"/>
</dbReference>
<evidence type="ECO:0000313" key="1">
    <source>
        <dbReference type="EMBL" id="TCK99355.1"/>
    </source>
</evidence>
<dbReference type="AlphaFoldDB" id="A0A4R1N0P6"/>
<dbReference type="RefSeq" id="WP_132861971.1">
    <property type="nucleotide sequence ID" value="NZ_SMGR01000005.1"/>
</dbReference>
<dbReference type="Proteomes" id="UP000295673">
    <property type="component" value="Unassembled WGS sequence"/>
</dbReference>
<name>A0A4R1N0P6_9RHOB</name>
<organism evidence="1 2">
    <name type="scientific">Shimia isoporae</name>
    <dbReference type="NCBI Taxonomy" id="647720"/>
    <lineage>
        <taxon>Bacteria</taxon>
        <taxon>Pseudomonadati</taxon>
        <taxon>Pseudomonadota</taxon>
        <taxon>Alphaproteobacteria</taxon>
        <taxon>Rhodobacterales</taxon>
        <taxon>Roseobacteraceae</taxon>
    </lineage>
</organism>
<evidence type="ECO:0000313" key="2">
    <source>
        <dbReference type="Proteomes" id="UP000295673"/>
    </source>
</evidence>
<keyword evidence="2" id="KW-1185">Reference proteome</keyword>
<protein>
    <submittedName>
        <fullName evidence="1">Uncharacterized protein</fullName>
    </submittedName>
</protein>
<accession>A0A4R1N0P6</accession>
<reference evidence="1 2" key="1">
    <citation type="submission" date="2019-03" db="EMBL/GenBank/DDBJ databases">
        <title>Genomic Encyclopedia of Archaeal and Bacterial Type Strains, Phase II (KMG-II): from individual species to whole genera.</title>
        <authorList>
            <person name="Goeker M."/>
        </authorList>
    </citation>
    <scope>NUCLEOTIDE SEQUENCE [LARGE SCALE GENOMIC DNA]</scope>
    <source>
        <strain evidence="1 2">DSM 26433</strain>
    </source>
</reference>
<sequence>MTPDRHEMTADRHAYIDEIAKRTRAIQDAAKRGEDTRPHVDHLYAIAPVSNGGPKGAAAEWKRKWRKANGLD</sequence>
<comment type="caution">
    <text evidence="1">The sequence shown here is derived from an EMBL/GenBank/DDBJ whole genome shotgun (WGS) entry which is preliminary data.</text>
</comment>
<proteinExistence type="predicted"/>